<dbReference type="AlphaFoldDB" id="A0A6G5A1T4"/>
<organism evidence="1">
    <name type="scientific">Rhipicephalus microplus</name>
    <name type="common">Cattle tick</name>
    <name type="synonym">Boophilus microplus</name>
    <dbReference type="NCBI Taxonomy" id="6941"/>
    <lineage>
        <taxon>Eukaryota</taxon>
        <taxon>Metazoa</taxon>
        <taxon>Ecdysozoa</taxon>
        <taxon>Arthropoda</taxon>
        <taxon>Chelicerata</taxon>
        <taxon>Arachnida</taxon>
        <taxon>Acari</taxon>
        <taxon>Parasitiformes</taxon>
        <taxon>Ixodida</taxon>
        <taxon>Ixodoidea</taxon>
        <taxon>Ixodidae</taxon>
        <taxon>Rhipicephalinae</taxon>
        <taxon>Rhipicephalus</taxon>
        <taxon>Boophilus</taxon>
    </lineage>
</organism>
<sequence>MQCLYKSYRLVLFLLLLRKQKQRPTSWCLQVMSKKLASHPFKPAVEDFSLSLFIQRVPVVHTVQKEATTKDGRTHFVTMRRPLWLRTILRACDKEHIVCT</sequence>
<proteinExistence type="predicted"/>
<evidence type="ECO:0000313" key="1">
    <source>
        <dbReference type="EMBL" id="NIE44538.1"/>
    </source>
</evidence>
<name>A0A6G5A1T4_RHIMP</name>
<reference evidence="1" key="1">
    <citation type="submission" date="2020-03" db="EMBL/GenBank/DDBJ databases">
        <title>A transcriptome and proteome of the tick Rhipicephalus microplus shaped by the genetic composition of its hosts and developmental stage.</title>
        <authorList>
            <person name="Garcia G.R."/>
            <person name="Ribeiro J.M.C."/>
            <person name="Maruyama S.R."/>
            <person name="Gardinasse L.G."/>
            <person name="Nelson K."/>
            <person name="Ferreira B.R."/>
            <person name="Andrade T.G."/>
            <person name="Santos I.K.F.M."/>
        </authorList>
    </citation>
    <scope>NUCLEOTIDE SEQUENCE</scope>
    <source>
        <strain evidence="1">NSGR</strain>
        <tissue evidence="1">Salivary glands</tissue>
    </source>
</reference>
<dbReference type="EMBL" id="GIKN01002265">
    <property type="protein sequence ID" value="NIE44538.1"/>
    <property type="molecule type" value="Transcribed_RNA"/>
</dbReference>
<protein>
    <submittedName>
        <fullName evidence="1">Uncharacterized protein</fullName>
    </submittedName>
</protein>
<accession>A0A6G5A1T4</accession>